<dbReference type="AlphaFoldDB" id="A0A418V912"/>
<organism evidence="2 3">
    <name type="scientific">Deinococcus cavernae</name>
    <dbReference type="NCBI Taxonomy" id="2320857"/>
    <lineage>
        <taxon>Bacteria</taxon>
        <taxon>Thermotogati</taxon>
        <taxon>Deinococcota</taxon>
        <taxon>Deinococci</taxon>
        <taxon>Deinococcales</taxon>
        <taxon>Deinococcaceae</taxon>
        <taxon>Deinococcus</taxon>
    </lineage>
</organism>
<sequence>MAGSAWNRAGPPGRSRIPGEPHRRDTWPRRREPAGLEQFSEFRHTWKGTPYDSILRSAHLNSLASLGQKVLRSFVKCSTSPYACRKVSRPN</sequence>
<name>A0A418V912_9DEIO</name>
<dbReference type="EMBL" id="QYUJ01000014">
    <property type="protein sequence ID" value="RJF72605.1"/>
    <property type="molecule type" value="Genomic_DNA"/>
</dbReference>
<feature type="region of interest" description="Disordered" evidence="1">
    <location>
        <begin position="1"/>
        <end position="32"/>
    </location>
</feature>
<evidence type="ECO:0000256" key="1">
    <source>
        <dbReference type="SAM" id="MobiDB-lite"/>
    </source>
</evidence>
<dbReference type="Proteomes" id="UP000286287">
    <property type="component" value="Unassembled WGS sequence"/>
</dbReference>
<reference evidence="2 3" key="1">
    <citation type="submission" date="2018-09" db="EMBL/GenBank/DDBJ databases">
        <authorList>
            <person name="Zhu H."/>
        </authorList>
    </citation>
    <scope>NUCLEOTIDE SEQUENCE [LARGE SCALE GENOMIC DNA]</scope>
    <source>
        <strain evidence="2 3">K2S05-167</strain>
    </source>
</reference>
<keyword evidence="3" id="KW-1185">Reference proteome</keyword>
<accession>A0A418V912</accession>
<evidence type="ECO:0000313" key="2">
    <source>
        <dbReference type="EMBL" id="RJF72605.1"/>
    </source>
</evidence>
<gene>
    <name evidence="2" type="ORF">D3875_14710</name>
</gene>
<comment type="caution">
    <text evidence="2">The sequence shown here is derived from an EMBL/GenBank/DDBJ whole genome shotgun (WGS) entry which is preliminary data.</text>
</comment>
<protein>
    <submittedName>
        <fullName evidence="2">Uncharacterized protein</fullName>
    </submittedName>
</protein>
<proteinExistence type="predicted"/>
<dbReference type="OrthoDB" id="77194at2"/>
<dbReference type="AntiFam" id="ANF00254">
    <property type="entry name" value="DNA repeat"/>
</dbReference>
<evidence type="ECO:0000313" key="3">
    <source>
        <dbReference type="Proteomes" id="UP000286287"/>
    </source>
</evidence>
<feature type="compositionally biased region" description="Basic and acidic residues" evidence="1">
    <location>
        <begin position="17"/>
        <end position="32"/>
    </location>
</feature>